<evidence type="ECO:0000259" key="2">
    <source>
        <dbReference type="Pfam" id="PF09820"/>
    </source>
</evidence>
<dbReference type="Proteomes" id="UP001222325">
    <property type="component" value="Unassembled WGS sequence"/>
</dbReference>
<dbReference type="AlphaFoldDB" id="A0AAD6XUN2"/>
<protein>
    <recommendedName>
        <fullName evidence="2">AAA-ATPase-like domain-containing protein</fullName>
    </recommendedName>
</protein>
<feature type="region of interest" description="Disordered" evidence="1">
    <location>
        <begin position="49"/>
        <end position="99"/>
    </location>
</feature>
<reference evidence="3" key="1">
    <citation type="submission" date="2023-03" db="EMBL/GenBank/DDBJ databases">
        <title>Massive genome expansion in bonnet fungi (Mycena s.s.) driven by repeated elements and novel gene families across ecological guilds.</title>
        <authorList>
            <consortium name="Lawrence Berkeley National Laboratory"/>
            <person name="Harder C.B."/>
            <person name="Miyauchi S."/>
            <person name="Viragh M."/>
            <person name="Kuo A."/>
            <person name="Thoen E."/>
            <person name="Andreopoulos B."/>
            <person name="Lu D."/>
            <person name="Skrede I."/>
            <person name="Drula E."/>
            <person name="Henrissat B."/>
            <person name="Morin E."/>
            <person name="Kohler A."/>
            <person name="Barry K."/>
            <person name="LaButti K."/>
            <person name="Morin E."/>
            <person name="Salamov A."/>
            <person name="Lipzen A."/>
            <person name="Mereny Z."/>
            <person name="Hegedus B."/>
            <person name="Baldrian P."/>
            <person name="Stursova M."/>
            <person name="Weitz H."/>
            <person name="Taylor A."/>
            <person name="Grigoriev I.V."/>
            <person name="Nagy L.G."/>
            <person name="Martin F."/>
            <person name="Kauserud H."/>
        </authorList>
    </citation>
    <scope>NUCLEOTIDE SEQUENCE</scope>
    <source>
        <strain evidence="3">CBHHK173m</strain>
    </source>
</reference>
<organism evidence="3 4">
    <name type="scientific">Mycena belliarum</name>
    <dbReference type="NCBI Taxonomy" id="1033014"/>
    <lineage>
        <taxon>Eukaryota</taxon>
        <taxon>Fungi</taxon>
        <taxon>Dikarya</taxon>
        <taxon>Basidiomycota</taxon>
        <taxon>Agaricomycotina</taxon>
        <taxon>Agaricomycetes</taxon>
        <taxon>Agaricomycetidae</taxon>
        <taxon>Agaricales</taxon>
        <taxon>Marasmiineae</taxon>
        <taxon>Mycenaceae</taxon>
        <taxon>Mycena</taxon>
    </lineage>
</organism>
<comment type="caution">
    <text evidence="3">The sequence shown here is derived from an EMBL/GenBank/DDBJ whole genome shotgun (WGS) entry which is preliminary data.</text>
</comment>
<dbReference type="EMBL" id="JARJCN010000001">
    <property type="protein sequence ID" value="KAJ7104024.1"/>
    <property type="molecule type" value="Genomic_DNA"/>
</dbReference>
<name>A0AAD6XUN2_9AGAR</name>
<feature type="compositionally biased region" description="Basic residues" evidence="1">
    <location>
        <begin position="88"/>
        <end position="99"/>
    </location>
</feature>
<dbReference type="InterPro" id="IPR018631">
    <property type="entry name" value="AAA-ATPase-like_dom"/>
</dbReference>
<gene>
    <name evidence="3" type="ORF">B0H15DRAFT_1016455</name>
</gene>
<proteinExistence type="predicted"/>
<feature type="domain" description="AAA-ATPase-like" evidence="2">
    <location>
        <begin position="110"/>
        <end position="317"/>
    </location>
</feature>
<evidence type="ECO:0000313" key="4">
    <source>
        <dbReference type="Proteomes" id="UP001222325"/>
    </source>
</evidence>
<keyword evidence="4" id="KW-1185">Reference proteome</keyword>
<sequence>MPGGCPPVLDGPPSCGHLACIDGTAFLEPFTKGAPIVIRDPDIYDPDFAFLPSPPSSPSTGSAHLKRARRWSDNDSDGQTSESEAGQKRAKSSPNHNRRLLRWSIRPPPAFVDKTRCIRQLPSRLQCLLLRPPGFGKTTFLSTLAKYYDVHEVHNFGAHFGSLEVFTQDLDSTPRHNQHLCLGFNLLGVFVDPDLADVSTDLPYWICQVLGRFLGEYATELRLSIPLDFQGEHPELMFAKVFELSRAQGYTLFVSIDDYDAPVRERFLAQLKDPTNHDKFPSVRDVMRLLDIHLWRPLLAGADVIDKLFVTGILPVNYPALESVQLDSIPDLQLSCGFTEQESLEIAQWMLERPPNMAELQLQQLQRSCGGYIFPNTEPHRLVARPLLHPQLAIAQISSLDPQRPSADVPYPFDLLEIILELLPKHSDVPGAVTITSLIDVLAAGAVEVDETDAGLDSDATAVTWNILHHAGAFTYDHQMAGMLRVSNSAALSQLHVAVDTLFSSWYELEDRFLTIWAAYSASDMPNVFVNLLSKVLRNLGQASFGRRYEPTMHGVLELVMRNALAQPSTKVDAIILPAPKRIKVPGYVANIEHVWELNTLTLQGIWRAANPNEEDTPTVENLRTLHEELVQDDEESLLKRPYTTWSTSLQAMETRLVGDFFDREPEYPQFLAVGGARVLLRQRPRNSRPIPTSSAP</sequence>
<dbReference type="Pfam" id="PF09820">
    <property type="entry name" value="AAA-ATPase_like"/>
    <property type="match status" value="1"/>
</dbReference>
<accession>A0AAD6XUN2</accession>
<evidence type="ECO:0000313" key="3">
    <source>
        <dbReference type="EMBL" id="KAJ7104024.1"/>
    </source>
</evidence>
<dbReference type="PANTHER" id="PTHR34825">
    <property type="entry name" value="CONSERVED PROTEIN, WITH A WEAK D-GALACTARATE DEHYDRATASE/ALTRONATE HYDROLASE DOMAIN"/>
    <property type="match status" value="1"/>
</dbReference>
<evidence type="ECO:0000256" key="1">
    <source>
        <dbReference type="SAM" id="MobiDB-lite"/>
    </source>
</evidence>
<dbReference type="PANTHER" id="PTHR34825:SF1">
    <property type="entry name" value="AAA-ATPASE-LIKE DOMAIN-CONTAINING PROTEIN"/>
    <property type="match status" value="1"/>
</dbReference>